<gene>
    <name evidence="2" type="ORF">PCL_06343</name>
</gene>
<dbReference type="EMBL" id="LCWV01000002">
    <property type="protein sequence ID" value="PWI75685.1"/>
    <property type="molecule type" value="Genomic_DNA"/>
</dbReference>
<reference evidence="2 3" key="1">
    <citation type="journal article" date="2016" name="Front. Microbiol.">
        <title>Genome and transcriptome sequences reveal the specific parasitism of the nematophagous Purpureocillium lilacinum 36-1.</title>
        <authorList>
            <person name="Xie J."/>
            <person name="Li S."/>
            <person name="Mo C."/>
            <person name="Xiao X."/>
            <person name="Peng D."/>
            <person name="Wang G."/>
            <person name="Xiao Y."/>
        </authorList>
    </citation>
    <scope>NUCLEOTIDE SEQUENCE [LARGE SCALE GENOMIC DNA]</scope>
    <source>
        <strain evidence="2 3">36-1</strain>
    </source>
</reference>
<evidence type="ECO:0000313" key="2">
    <source>
        <dbReference type="EMBL" id="PWI75685.1"/>
    </source>
</evidence>
<evidence type="ECO:0000313" key="3">
    <source>
        <dbReference type="Proteomes" id="UP000245956"/>
    </source>
</evidence>
<feature type="region of interest" description="Disordered" evidence="1">
    <location>
        <begin position="45"/>
        <end position="74"/>
    </location>
</feature>
<dbReference type="Proteomes" id="UP000245956">
    <property type="component" value="Unassembled WGS sequence"/>
</dbReference>
<comment type="caution">
    <text evidence="2">The sequence shown here is derived from an EMBL/GenBank/DDBJ whole genome shotgun (WGS) entry which is preliminary data.</text>
</comment>
<protein>
    <submittedName>
        <fullName evidence="2">Uncharacterized protein</fullName>
    </submittedName>
</protein>
<feature type="region of interest" description="Disordered" evidence="1">
    <location>
        <begin position="1"/>
        <end position="28"/>
    </location>
</feature>
<sequence>MGRSRYVRKTTKDPRSKTPAGISLAPNSPSYYDVLAIHSLRKTAVEPPQPAQPRPPARMQNHHHMHHHPLPLSQFRRPPAFPPDKLETKFAGERGLPVQPPPHIGEPDQKTRSARVVIGALCPGRRADGRNDANATAESSLRYPFHCPVSLASHKNQTSNACSSPRMKRRSLSRVVEHVNTSAGARSSPLRVNTEAVYCFRRLLIDEWENTTPRALCPVYTEADYAMPIRRLYPSCPMPIKKET</sequence>
<feature type="compositionally biased region" description="Basic residues" evidence="1">
    <location>
        <begin position="60"/>
        <end position="69"/>
    </location>
</feature>
<proteinExistence type="predicted"/>
<dbReference type="AlphaFoldDB" id="A0A2U3EMF4"/>
<organism evidence="2 3">
    <name type="scientific">Purpureocillium lilacinum</name>
    <name type="common">Paecilomyces lilacinus</name>
    <dbReference type="NCBI Taxonomy" id="33203"/>
    <lineage>
        <taxon>Eukaryota</taxon>
        <taxon>Fungi</taxon>
        <taxon>Dikarya</taxon>
        <taxon>Ascomycota</taxon>
        <taxon>Pezizomycotina</taxon>
        <taxon>Sordariomycetes</taxon>
        <taxon>Hypocreomycetidae</taxon>
        <taxon>Hypocreales</taxon>
        <taxon>Ophiocordycipitaceae</taxon>
        <taxon>Purpureocillium</taxon>
    </lineage>
</organism>
<feature type="compositionally biased region" description="Pro residues" evidence="1">
    <location>
        <begin position="47"/>
        <end position="56"/>
    </location>
</feature>
<name>A0A2U3EMF4_PURLI</name>
<accession>A0A2U3EMF4</accession>
<evidence type="ECO:0000256" key="1">
    <source>
        <dbReference type="SAM" id="MobiDB-lite"/>
    </source>
</evidence>